<reference evidence="7 8" key="1">
    <citation type="submission" date="2019-08" db="EMBL/GenBank/DDBJ databases">
        <authorList>
            <person name="Liang Q."/>
        </authorList>
    </citation>
    <scope>NUCLEOTIDE SEQUENCE [LARGE SCALE GENOMIC DNA]</scope>
    <source>
        <strain evidence="7 8">V1718</strain>
    </source>
</reference>
<comment type="catalytic activity">
    <reaction evidence="6">
        <text>L-lysyl-[protein] + 3 S-adenosyl-L-methionine = N(6),N(6),N(6)-trimethyl-L-lysyl-[protein] + 3 S-adenosyl-L-homocysteine + 3 H(+)</text>
        <dbReference type="Rhea" id="RHEA:54192"/>
        <dbReference type="Rhea" id="RHEA-COMP:9752"/>
        <dbReference type="Rhea" id="RHEA-COMP:13826"/>
        <dbReference type="ChEBI" id="CHEBI:15378"/>
        <dbReference type="ChEBI" id="CHEBI:29969"/>
        <dbReference type="ChEBI" id="CHEBI:57856"/>
        <dbReference type="ChEBI" id="CHEBI:59789"/>
        <dbReference type="ChEBI" id="CHEBI:61961"/>
    </reaction>
</comment>
<keyword evidence="7" id="KW-0689">Ribosomal protein</keyword>
<dbReference type="EMBL" id="CP042467">
    <property type="protein sequence ID" value="QED25846.1"/>
    <property type="molecule type" value="Genomic_DNA"/>
</dbReference>
<evidence type="ECO:0000256" key="6">
    <source>
        <dbReference type="HAMAP-Rule" id="MF_00735"/>
    </source>
</evidence>
<dbReference type="GO" id="GO:0005737">
    <property type="term" value="C:cytoplasm"/>
    <property type="evidence" value="ECO:0007669"/>
    <property type="project" value="UniProtKB-SubCell"/>
</dbReference>
<keyword evidence="5 6" id="KW-0949">S-adenosyl-L-methionine</keyword>
<dbReference type="PANTHER" id="PTHR43648:SF1">
    <property type="entry name" value="ELECTRON TRANSFER FLAVOPROTEIN BETA SUBUNIT LYSINE METHYLTRANSFERASE"/>
    <property type="match status" value="1"/>
</dbReference>
<keyword evidence="4 6" id="KW-0808">Transferase</keyword>
<dbReference type="EC" id="2.1.1.-" evidence="6"/>
<dbReference type="GO" id="GO:0032259">
    <property type="term" value="P:methylation"/>
    <property type="evidence" value="ECO:0007669"/>
    <property type="project" value="UniProtKB-KW"/>
</dbReference>
<dbReference type="Proteomes" id="UP000321595">
    <property type="component" value="Chromosome"/>
</dbReference>
<dbReference type="AlphaFoldDB" id="A0A5B8XQ13"/>
<dbReference type="CDD" id="cd02440">
    <property type="entry name" value="AdoMet_MTases"/>
    <property type="match status" value="1"/>
</dbReference>
<comment type="similarity">
    <text evidence="1 6">Belongs to the methyltransferase superfamily. PrmA family.</text>
</comment>
<dbReference type="PIRSF" id="PIRSF000401">
    <property type="entry name" value="RPL11_MTase"/>
    <property type="match status" value="1"/>
</dbReference>
<dbReference type="SUPFAM" id="SSF53335">
    <property type="entry name" value="S-adenosyl-L-methionine-dependent methyltransferases"/>
    <property type="match status" value="1"/>
</dbReference>
<evidence type="ECO:0000256" key="3">
    <source>
        <dbReference type="ARBA" id="ARBA00022603"/>
    </source>
</evidence>
<protein>
    <recommendedName>
        <fullName evidence="6">Ribosomal protein L11 methyltransferase</fullName>
        <shortName evidence="6">L11 Mtase</shortName>
        <ecNumber evidence="6">2.1.1.-</ecNumber>
    </recommendedName>
</protein>
<dbReference type="Pfam" id="PF06325">
    <property type="entry name" value="PrmA"/>
    <property type="match status" value="1"/>
</dbReference>
<keyword evidence="3 6" id="KW-0489">Methyltransferase</keyword>
<dbReference type="NCBIfam" id="TIGR00406">
    <property type="entry name" value="prmA"/>
    <property type="match status" value="1"/>
</dbReference>
<evidence type="ECO:0000256" key="1">
    <source>
        <dbReference type="ARBA" id="ARBA00009741"/>
    </source>
</evidence>
<feature type="binding site" evidence="6">
    <location>
        <position position="174"/>
    </location>
    <ligand>
        <name>S-adenosyl-L-methionine</name>
        <dbReference type="ChEBI" id="CHEBI:59789"/>
    </ligand>
</feature>
<feature type="binding site" evidence="6">
    <location>
        <position position="150"/>
    </location>
    <ligand>
        <name>S-adenosyl-L-methionine</name>
        <dbReference type="ChEBI" id="CHEBI:59789"/>
    </ligand>
</feature>
<feature type="binding site" evidence="6">
    <location>
        <position position="236"/>
    </location>
    <ligand>
        <name>S-adenosyl-L-methionine</name>
        <dbReference type="ChEBI" id="CHEBI:59789"/>
    </ligand>
</feature>
<dbReference type="PANTHER" id="PTHR43648">
    <property type="entry name" value="ELECTRON TRANSFER FLAVOPROTEIN BETA SUBUNIT LYSINE METHYLTRANSFERASE"/>
    <property type="match status" value="1"/>
</dbReference>
<keyword evidence="7" id="KW-0687">Ribonucleoprotein</keyword>
<dbReference type="HAMAP" id="MF_00735">
    <property type="entry name" value="Methyltr_PrmA"/>
    <property type="match status" value="1"/>
</dbReference>
<dbReference type="OrthoDB" id="9785995at2"/>
<keyword evidence="8" id="KW-1185">Reference proteome</keyword>
<gene>
    <name evidence="6 7" type="primary">prmA</name>
    <name evidence="7" type="ORF">FRD01_00915</name>
</gene>
<dbReference type="GO" id="GO:0005840">
    <property type="term" value="C:ribosome"/>
    <property type="evidence" value="ECO:0007669"/>
    <property type="project" value="UniProtKB-KW"/>
</dbReference>
<evidence type="ECO:0000313" key="8">
    <source>
        <dbReference type="Proteomes" id="UP000321595"/>
    </source>
</evidence>
<evidence type="ECO:0000256" key="2">
    <source>
        <dbReference type="ARBA" id="ARBA00022490"/>
    </source>
</evidence>
<dbReference type="InterPro" id="IPR050078">
    <property type="entry name" value="Ribosomal_L11_MeTrfase_PrmA"/>
</dbReference>
<proteinExistence type="inferred from homology"/>
<feature type="binding site" evidence="6">
    <location>
        <position position="196"/>
    </location>
    <ligand>
        <name>S-adenosyl-L-methionine</name>
        <dbReference type="ChEBI" id="CHEBI:59789"/>
    </ligand>
</feature>
<accession>A0A5B8XQ13</accession>
<comment type="subcellular location">
    <subcellularLocation>
        <location evidence="6">Cytoplasm</location>
    </subcellularLocation>
</comment>
<evidence type="ECO:0000256" key="5">
    <source>
        <dbReference type="ARBA" id="ARBA00022691"/>
    </source>
</evidence>
<dbReference type="InterPro" id="IPR004498">
    <property type="entry name" value="Ribosomal_PrmA_MeTrfase"/>
</dbReference>
<name>A0A5B8XQ13_9DELT</name>
<keyword evidence="2 6" id="KW-0963">Cytoplasm</keyword>
<dbReference type="GO" id="GO:0016279">
    <property type="term" value="F:protein-lysine N-methyltransferase activity"/>
    <property type="evidence" value="ECO:0007669"/>
    <property type="project" value="RHEA"/>
</dbReference>
<comment type="function">
    <text evidence="6">Methylates ribosomal protein L11.</text>
</comment>
<evidence type="ECO:0000313" key="7">
    <source>
        <dbReference type="EMBL" id="QED25846.1"/>
    </source>
</evidence>
<evidence type="ECO:0000256" key="4">
    <source>
        <dbReference type="ARBA" id="ARBA00022679"/>
    </source>
</evidence>
<dbReference type="Gene3D" id="3.40.50.150">
    <property type="entry name" value="Vaccinia Virus protein VP39"/>
    <property type="match status" value="1"/>
</dbReference>
<dbReference type="InterPro" id="IPR029063">
    <property type="entry name" value="SAM-dependent_MTases_sf"/>
</dbReference>
<dbReference type="RefSeq" id="WP_146956774.1">
    <property type="nucleotide sequence ID" value="NZ_CP042467.1"/>
</dbReference>
<dbReference type="KEGG" id="bbae:FRD01_00915"/>
<organism evidence="7 8">
    <name type="scientific">Microvenator marinus</name>
    <dbReference type="NCBI Taxonomy" id="2600177"/>
    <lineage>
        <taxon>Bacteria</taxon>
        <taxon>Deltaproteobacteria</taxon>
        <taxon>Bradymonadales</taxon>
        <taxon>Microvenatoraceae</taxon>
        <taxon>Microvenator</taxon>
    </lineage>
</organism>
<sequence>MSESTWWRLECLCDEDFAEMGTELLWEAGAQGVEIQDRTTYMEDTDSPGAVPVNMMAPVPDGRSRLIAFFEFNEESPQTFQSPSENLEVISFDRYDDRSWETRWKDWFKAVQISPRLSVGPPWEESPNPNTVHILIEPGMAFGTGTHDTTKLCAQAIDETLLKWTEAPDVLDVGCGSAILAIMAKKLGASRVIGIDNDPVAVEVAQDNLVLNHTPDIELSTKTLNELGEFELVIANILAPVLVELKDELIARVKVGGTLIMSGITTQQRDAHEATFNHAPLAHIETKVSGDWIATTWKKL</sequence>